<proteinExistence type="predicted"/>
<dbReference type="InterPro" id="IPR036390">
    <property type="entry name" value="WH_DNA-bd_sf"/>
</dbReference>
<dbReference type="EMBL" id="JBDLNV010000003">
    <property type="protein sequence ID" value="MFM1723900.1"/>
    <property type="molecule type" value="Genomic_DNA"/>
</dbReference>
<evidence type="ECO:0000313" key="5">
    <source>
        <dbReference type="EMBL" id="MFM1723900.1"/>
    </source>
</evidence>
<dbReference type="InterPro" id="IPR050679">
    <property type="entry name" value="Bact_HTH_transcr_reg"/>
</dbReference>
<feature type="domain" description="HTH gntR-type" evidence="4">
    <location>
        <begin position="1"/>
        <end position="68"/>
    </location>
</feature>
<dbReference type="InterPro" id="IPR036388">
    <property type="entry name" value="WH-like_DNA-bd_sf"/>
</dbReference>
<gene>
    <name evidence="5" type="ORF">ABEU20_002472</name>
</gene>
<dbReference type="SUPFAM" id="SSF46785">
    <property type="entry name" value="Winged helix' DNA-binding domain"/>
    <property type="match status" value="1"/>
</dbReference>
<dbReference type="InterPro" id="IPR000524">
    <property type="entry name" value="Tscrpt_reg_HTH_GntR"/>
</dbReference>
<dbReference type="Proteomes" id="UP001629745">
    <property type="component" value="Unassembled WGS sequence"/>
</dbReference>
<evidence type="ECO:0000256" key="2">
    <source>
        <dbReference type="ARBA" id="ARBA00023125"/>
    </source>
</evidence>
<dbReference type="Pfam" id="PF00392">
    <property type="entry name" value="GntR"/>
    <property type="match status" value="1"/>
</dbReference>
<evidence type="ECO:0000256" key="1">
    <source>
        <dbReference type="ARBA" id="ARBA00023015"/>
    </source>
</evidence>
<evidence type="ECO:0000313" key="6">
    <source>
        <dbReference type="Proteomes" id="UP001629745"/>
    </source>
</evidence>
<keyword evidence="2" id="KW-0238">DNA-binding</keyword>
<reference evidence="5 6" key="1">
    <citation type="submission" date="2023-11" db="EMBL/GenBank/DDBJ databases">
        <authorList>
            <person name="Val-Calvo J."/>
            <person name="Scortti M."/>
            <person name="Vazquez-Boland J."/>
        </authorList>
    </citation>
    <scope>NUCLEOTIDE SEQUENCE [LARGE SCALE GENOMIC DNA]</scope>
    <source>
        <strain evidence="5 6">PAM 2766</strain>
    </source>
</reference>
<protein>
    <submittedName>
        <fullName evidence="5">GntR family transcriptional regulator</fullName>
    </submittedName>
</protein>
<keyword evidence="6" id="KW-1185">Reference proteome</keyword>
<sequence length="238" mass="26106">MTLYAEVEEALAERIGVEWQIGDRLPSEEELVRQFGVSRITVRRAIQNLAARGLVDVRHGSGTFVAAPQITQPLTALTGFVEDMHALGLEASAEVVSVQTVAAARHVASELDVPLGSPVTFIERVRRAEGRAISFDQTYLVPEVGRRIAEDDLEDTPIFTLLEDKYSLPLVEATYRLRACLADADIAAALDVSVGDAVFRIERTSLTTGGRPVDYEVLHYRGDAVTFETQLHRHPGTP</sequence>
<dbReference type="SUPFAM" id="SSF64288">
    <property type="entry name" value="Chorismate lyase-like"/>
    <property type="match status" value="1"/>
</dbReference>
<dbReference type="PANTHER" id="PTHR44846:SF1">
    <property type="entry name" value="MANNOSYL-D-GLYCERATE TRANSPORT_METABOLISM SYSTEM REPRESSOR MNGR-RELATED"/>
    <property type="match status" value="1"/>
</dbReference>
<evidence type="ECO:0000256" key="3">
    <source>
        <dbReference type="ARBA" id="ARBA00023163"/>
    </source>
</evidence>
<dbReference type="InterPro" id="IPR011663">
    <property type="entry name" value="UTRA"/>
</dbReference>
<dbReference type="Pfam" id="PF07702">
    <property type="entry name" value="UTRA"/>
    <property type="match status" value="1"/>
</dbReference>
<dbReference type="Gene3D" id="1.10.10.10">
    <property type="entry name" value="Winged helix-like DNA-binding domain superfamily/Winged helix DNA-binding domain"/>
    <property type="match status" value="1"/>
</dbReference>
<organism evidence="5 6">
    <name type="scientific">Rhodococcus parequi</name>
    <dbReference type="NCBI Taxonomy" id="3137122"/>
    <lineage>
        <taxon>Bacteria</taxon>
        <taxon>Bacillati</taxon>
        <taxon>Actinomycetota</taxon>
        <taxon>Actinomycetes</taxon>
        <taxon>Mycobacteriales</taxon>
        <taxon>Nocardiaceae</taxon>
        <taxon>Rhodococcus</taxon>
    </lineage>
</organism>
<keyword evidence="3" id="KW-0804">Transcription</keyword>
<dbReference type="PANTHER" id="PTHR44846">
    <property type="entry name" value="MANNOSYL-D-GLYCERATE TRANSPORT/METABOLISM SYSTEM REPRESSOR MNGR-RELATED"/>
    <property type="match status" value="1"/>
</dbReference>
<dbReference type="Gene3D" id="3.40.1410.10">
    <property type="entry name" value="Chorismate lyase-like"/>
    <property type="match status" value="1"/>
</dbReference>
<dbReference type="PRINTS" id="PR00035">
    <property type="entry name" value="HTHGNTR"/>
</dbReference>
<evidence type="ECO:0000259" key="4">
    <source>
        <dbReference type="PROSITE" id="PS50949"/>
    </source>
</evidence>
<dbReference type="InterPro" id="IPR028978">
    <property type="entry name" value="Chorismate_lyase_/UTRA_dom_sf"/>
</dbReference>
<keyword evidence="1" id="KW-0805">Transcription regulation</keyword>
<dbReference type="SMART" id="SM00866">
    <property type="entry name" value="UTRA"/>
    <property type="match status" value="1"/>
</dbReference>
<comment type="caution">
    <text evidence="5">The sequence shown here is derived from an EMBL/GenBank/DDBJ whole genome shotgun (WGS) entry which is preliminary data.</text>
</comment>
<dbReference type="SMART" id="SM00345">
    <property type="entry name" value="HTH_GNTR"/>
    <property type="match status" value="1"/>
</dbReference>
<accession>A0ABW9FGI6</accession>
<dbReference type="PROSITE" id="PS50949">
    <property type="entry name" value="HTH_GNTR"/>
    <property type="match status" value="1"/>
</dbReference>
<name>A0ABW9FGI6_9NOCA</name>
<dbReference type="RefSeq" id="WP_420164444.1">
    <property type="nucleotide sequence ID" value="NZ_JBDLNV010000003.1"/>
</dbReference>
<dbReference type="CDD" id="cd07377">
    <property type="entry name" value="WHTH_GntR"/>
    <property type="match status" value="1"/>
</dbReference>